<dbReference type="InterPro" id="IPR000719">
    <property type="entry name" value="Prot_kinase_dom"/>
</dbReference>
<dbReference type="InterPro" id="IPR011009">
    <property type="entry name" value="Kinase-like_dom_sf"/>
</dbReference>
<dbReference type="InterPro" id="IPR008271">
    <property type="entry name" value="Ser/Thr_kinase_AS"/>
</dbReference>
<dbReference type="SMART" id="SM00220">
    <property type="entry name" value="S_TKc"/>
    <property type="match status" value="1"/>
</dbReference>
<dbReference type="Pfam" id="PF00069">
    <property type="entry name" value="Pkinase"/>
    <property type="match status" value="1"/>
</dbReference>
<comment type="cofactor">
    <cofactor evidence="1">
        <name>Mn(2+)</name>
        <dbReference type="ChEBI" id="CHEBI:29035"/>
    </cofactor>
</comment>
<dbReference type="AlphaFoldDB" id="B8AXX9"/>
<evidence type="ECO:0000256" key="14">
    <source>
        <dbReference type="RuleBase" id="RU000304"/>
    </source>
</evidence>
<evidence type="ECO:0000256" key="3">
    <source>
        <dbReference type="ARBA" id="ARBA00012513"/>
    </source>
</evidence>
<evidence type="ECO:0000256" key="12">
    <source>
        <dbReference type="ARBA" id="ARBA00058225"/>
    </source>
</evidence>
<dbReference type="HOGENOM" id="CLU_000288_63_0_1"/>
<evidence type="ECO:0000256" key="8">
    <source>
        <dbReference type="ARBA" id="ARBA00022840"/>
    </source>
</evidence>
<keyword evidence="5" id="KW-0808">Transferase</keyword>
<accession>B8AXX9</accession>
<dbReference type="GO" id="GO:0004674">
    <property type="term" value="F:protein serine/threonine kinase activity"/>
    <property type="evidence" value="ECO:0007669"/>
    <property type="project" value="UniProtKB-KW"/>
</dbReference>
<dbReference type="STRING" id="39946.B8AXX9"/>
<dbReference type="PROSITE" id="PS00107">
    <property type="entry name" value="PROTEIN_KINASE_ATP"/>
    <property type="match status" value="1"/>
</dbReference>
<dbReference type="FunFam" id="1.10.510.10:FF:000571">
    <property type="entry name" value="Maternal embryonic leucine zipper kinase"/>
    <property type="match status" value="1"/>
</dbReference>
<evidence type="ECO:0000313" key="16">
    <source>
        <dbReference type="EMBL" id="EEC78479.1"/>
    </source>
</evidence>
<protein>
    <recommendedName>
        <fullName evidence="3">non-specific serine/threonine protein kinase</fullName>
        <ecNumber evidence="3">2.7.11.1</ecNumber>
    </recommendedName>
</protein>
<organism evidence="16 17">
    <name type="scientific">Oryza sativa subsp. indica</name>
    <name type="common">Rice</name>
    <dbReference type="NCBI Taxonomy" id="39946"/>
    <lineage>
        <taxon>Eukaryota</taxon>
        <taxon>Viridiplantae</taxon>
        <taxon>Streptophyta</taxon>
        <taxon>Embryophyta</taxon>
        <taxon>Tracheophyta</taxon>
        <taxon>Spermatophyta</taxon>
        <taxon>Magnoliopsida</taxon>
        <taxon>Liliopsida</taxon>
        <taxon>Poales</taxon>
        <taxon>Poaceae</taxon>
        <taxon>BOP clade</taxon>
        <taxon>Oryzoideae</taxon>
        <taxon>Oryzeae</taxon>
        <taxon>Oryzinae</taxon>
        <taxon>Oryza</taxon>
        <taxon>Oryza sativa</taxon>
    </lineage>
</organism>
<evidence type="ECO:0000256" key="4">
    <source>
        <dbReference type="ARBA" id="ARBA00022527"/>
    </source>
</evidence>
<name>B8AXX9_ORYSI</name>
<dbReference type="EC" id="2.7.11.1" evidence="3"/>
<comment type="function">
    <text evidence="12">CIPK serine-threonine protein kinases interact with CBL proteins. Binding of a CBL protein to the regulatory NAF domain of CIPK protein lead to the activation of the kinase in a calcium-dependent manner.</text>
</comment>
<evidence type="ECO:0000256" key="13">
    <source>
        <dbReference type="PROSITE-ProRule" id="PRU10141"/>
    </source>
</evidence>
<evidence type="ECO:0000256" key="10">
    <source>
        <dbReference type="ARBA" id="ARBA00047899"/>
    </source>
</evidence>
<evidence type="ECO:0000256" key="2">
    <source>
        <dbReference type="ARBA" id="ARBA00006234"/>
    </source>
</evidence>
<dbReference type="Gene3D" id="1.10.510.10">
    <property type="entry name" value="Transferase(Phosphotransferase) domain 1"/>
    <property type="match status" value="1"/>
</dbReference>
<proteinExistence type="inferred from homology"/>
<keyword evidence="7" id="KW-0418">Kinase</keyword>
<sequence>MVKGGREALLGGYEMGRTLGEGNFGKVKYARHLATGGHFAVKILDRGRVVSLRAGDQIRREIATLKLLRHPHVVRLHEVAASKTKIYMVLEFVNGGELFERIAVKGKLSEKEGRRLFQQLIDGVSYCHDRGVYHRDLKPENVLVDQKGNIKISDFGLSALPQHLGV</sequence>
<keyword evidence="17" id="KW-1185">Reference proteome</keyword>
<dbReference type="PANTHER" id="PTHR43895:SF136">
    <property type="entry name" value="NON-SPECIFIC SERINE_THREONINE PROTEIN KINASE"/>
    <property type="match status" value="1"/>
</dbReference>
<feature type="binding site" evidence="13">
    <location>
        <position position="42"/>
    </location>
    <ligand>
        <name>ATP</name>
        <dbReference type="ChEBI" id="CHEBI:30616"/>
    </ligand>
</feature>
<evidence type="ECO:0000256" key="9">
    <source>
        <dbReference type="ARBA" id="ARBA00023211"/>
    </source>
</evidence>
<comment type="catalytic activity">
    <reaction evidence="10">
        <text>L-threonyl-[protein] + ATP = O-phospho-L-threonyl-[protein] + ADP + H(+)</text>
        <dbReference type="Rhea" id="RHEA:46608"/>
        <dbReference type="Rhea" id="RHEA-COMP:11060"/>
        <dbReference type="Rhea" id="RHEA-COMP:11605"/>
        <dbReference type="ChEBI" id="CHEBI:15378"/>
        <dbReference type="ChEBI" id="CHEBI:30013"/>
        <dbReference type="ChEBI" id="CHEBI:30616"/>
        <dbReference type="ChEBI" id="CHEBI:61977"/>
        <dbReference type="ChEBI" id="CHEBI:456216"/>
        <dbReference type="EC" id="2.7.11.1"/>
    </reaction>
</comment>
<gene>
    <name evidence="16" type="ORF">OsI_18368</name>
</gene>
<dbReference type="Gramene" id="BGIOSGA018855-TA">
    <property type="protein sequence ID" value="BGIOSGA018855-PA"/>
    <property type="gene ID" value="BGIOSGA018855"/>
</dbReference>
<dbReference type="FunFam" id="3.30.200.20:FF:000096">
    <property type="entry name" value="Non-specific serine/threonine protein kinase"/>
    <property type="match status" value="1"/>
</dbReference>
<dbReference type="PANTHER" id="PTHR43895">
    <property type="entry name" value="CALCIUM/CALMODULIN-DEPENDENT PROTEIN KINASE KINASE-RELATED"/>
    <property type="match status" value="1"/>
</dbReference>
<evidence type="ECO:0000256" key="5">
    <source>
        <dbReference type="ARBA" id="ARBA00022679"/>
    </source>
</evidence>
<comment type="catalytic activity">
    <reaction evidence="11">
        <text>L-seryl-[protein] + ATP = O-phospho-L-seryl-[protein] + ADP + H(+)</text>
        <dbReference type="Rhea" id="RHEA:17989"/>
        <dbReference type="Rhea" id="RHEA-COMP:9863"/>
        <dbReference type="Rhea" id="RHEA-COMP:11604"/>
        <dbReference type="ChEBI" id="CHEBI:15378"/>
        <dbReference type="ChEBI" id="CHEBI:29999"/>
        <dbReference type="ChEBI" id="CHEBI:30616"/>
        <dbReference type="ChEBI" id="CHEBI:83421"/>
        <dbReference type="ChEBI" id="CHEBI:456216"/>
        <dbReference type="EC" id="2.7.11.1"/>
    </reaction>
</comment>
<dbReference type="PROSITE" id="PS00108">
    <property type="entry name" value="PROTEIN_KINASE_ST"/>
    <property type="match status" value="1"/>
</dbReference>
<evidence type="ECO:0000313" key="17">
    <source>
        <dbReference type="Proteomes" id="UP000007015"/>
    </source>
</evidence>
<dbReference type="EMBL" id="CM000130">
    <property type="protein sequence ID" value="EEC78479.1"/>
    <property type="molecule type" value="Genomic_DNA"/>
</dbReference>
<dbReference type="InterPro" id="IPR017441">
    <property type="entry name" value="Protein_kinase_ATP_BS"/>
</dbReference>
<dbReference type="SUPFAM" id="SSF56112">
    <property type="entry name" value="Protein kinase-like (PK-like)"/>
    <property type="match status" value="1"/>
</dbReference>
<dbReference type="PROSITE" id="PS50011">
    <property type="entry name" value="PROTEIN_KINASE_DOM"/>
    <property type="match status" value="1"/>
</dbReference>
<keyword evidence="8 13" id="KW-0067">ATP-binding</keyword>
<dbReference type="Proteomes" id="UP000007015">
    <property type="component" value="Chromosome 5"/>
</dbReference>
<dbReference type="GO" id="GO:0007165">
    <property type="term" value="P:signal transduction"/>
    <property type="evidence" value="ECO:0007669"/>
    <property type="project" value="TreeGrafter"/>
</dbReference>
<evidence type="ECO:0000256" key="7">
    <source>
        <dbReference type="ARBA" id="ARBA00022777"/>
    </source>
</evidence>
<evidence type="ECO:0000256" key="11">
    <source>
        <dbReference type="ARBA" id="ARBA00048679"/>
    </source>
</evidence>
<reference evidence="16 17" key="1">
    <citation type="journal article" date="2005" name="PLoS Biol.">
        <title>The genomes of Oryza sativa: a history of duplications.</title>
        <authorList>
            <person name="Yu J."/>
            <person name="Wang J."/>
            <person name="Lin W."/>
            <person name="Li S."/>
            <person name="Li H."/>
            <person name="Zhou J."/>
            <person name="Ni P."/>
            <person name="Dong W."/>
            <person name="Hu S."/>
            <person name="Zeng C."/>
            <person name="Zhang J."/>
            <person name="Zhang Y."/>
            <person name="Li R."/>
            <person name="Xu Z."/>
            <person name="Li S."/>
            <person name="Li X."/>
            <person name="Zheng H."/>
            <person name="Cong L."/>
            <person name="Lin L."/>
            <person name="Yin J."/>
            <person name="Geng J."/>
            <person name="Li G."/>
            <person name="Shi J."/>
            <person name="Liu J."/>
            <person name="Lv H."/>
            <person name="Li J."/>
            <person name="Wang J."/>
            <person name="Deng Y."/>
            <person name="Ran L."/>
            <person name="Shi X."/>
            <person name="Wang X."/>
            <person name="Wu Q."/>
            <person name="Li C."/>
            <person name="Ren X."/>
            <person name="Wang J."/>
            <person name="Wang X."/>
            <person name="Li D."/>
            <person name="Liu D."/>
            <person name="Zhang X."/>
            <person name="Ji Z."/>
            <person name="Zhao W."/>
            <person name="Sun Y."/>
            <person name="Zhang Z."/>
            <person name="Bao J."/>
            <person name="Han Y."/>
            <person name="Dong L."/>
            <person name="Ji J."/>
            <person name="Chen P."/>
            <person name="Wu S."/>
            <person name="Liu J."/>
            <person name="Xiao Y."/>
            <person name="Bu D."/>
            <person name="Tan J."/>
            <person name="Yang L."/>
            <person name="Ye C."/>
            <person name="Zhang J."/>
            <person name="Xu J."/>
            <person name="Zhou Y."/>
            <person name="Yu Y."/>
            <person name="Zhang B."/>
            <person name="Zhuang S."/>
            <person name="Wei H."/>
            <person name="Liu B."/>
            <person name="Lei M."/>
            <person name="Yu H."/>
            <person name="Li Y."/>
            <person name="Xu H."/>
            <person name="Wei S."/>
            <person name="He X."/>
            <person name="Fang L."/>
            <person name="Zhang Z."/>
            <person name="Zhang Y."/>
            <person name="Huang X."/>
            <person name="Su Z."/>
            <person name="Tong W."/>
            <person name="Li J."/>
            <person name="Tong Z."/>
            <person name="Li S."/>
            <person name="Ye J."/>
            <person name="Wang L."/>
            <person name="Fang L."/>
            <person name="Lei T."/>
            <person name="Chen C."/>
            <person name="Chen H."/>
            <person name="Xu Z."/>
            <person name="Li H."/>
            <person name="Huang H."/>
            <person name="Zhang F."/>
            <person name="Xu H."/>
            <person name="Li N."/>
            <person name="Zhao C."/>
            <person name="Li S."/>
            <person name="Dong L."/>
            <person name="Huang Y."/>
            <person name="Li L."/>
            <person name="Xi Y."/>
            <person name="Qi Q."/>
            <person name="Li W."/>
            <person name="Zhang B."/>
            <person name="Hu W."/>
            <person name="Zhang Y."/>
            <person name="Tian X."/>
            <person name="Jiao Y."/>
            <person name="Liang X."/>
            <person name="Jin J."/>
            <person name="Gao L."/>
            <person name="Zheng W."/>
            <person name="Hao B."/>
            <person name="Liu S."/>
            <person name="Wang W."/>
            <person name="Yuan L."/>
            <person name="Cao M."/>
            <person name="McDermott J."/>
            <person name="Samudrala R."/>
            <person name="Wang J."/>
            <person name="Wong G.K."/>
            <person name="Yang H."/>
        </authorList>
    </citation>
    <scope>NUCLEOTIDE SEQUENCE [LARGE SCALE GENOMIC DNA]</scope>
    <source>
        <strain evidence="17">cv. 93-11</strain>
    </source>
</reference>
<evidence type="ECO:0000256" key="6">
    <source>
        <dbReference type="ARBA" id="ARBA00022741"/>
    </source>
</evidence>
<keyword evidence="9" id="KW-0464">Manganese</keyword>
<evidence type="ECO:0000259" key="15">
    <source>
        <dbReference type="PROSITE" id="PS50011"/>
    </source>
</evidence>
<dbReference type="OMA" id="VENNYLW"/>
<keyword evidence="6 13" id="KW-0547">Nucleotide-binding</keyword>
<feature type="domain" description="Protein kinase" evidence="15">
    <location>
        <begin position="13"/>
        <end position="166"/>
    </location>
</feature>
<dbReference type="GO" id="GO:0005524">
    <property type="term" value="F:ATP binding"/>
    <property type="evidence" value="ECO:0007669"/>
    <property type="project" value="UniProtKB-UniRule"/>
</dbReference>
<comment type="similarity">
    <text evidence="2">Belongs to the protein kinase superfamily. CAMK Ser/Thr protein kinase family. SNF1 subfamily.</text>
</comment>
<evidence type="ECO:0000256" key="1">
    <source>
        <dbReference type="ARBA" id="ARBA00001936"/>
    </source>
</evidence>
<keyword evidence="4 14" id="KW-0723">Serine/threonine-protein kinase</keyword>